<dbReference type="InterPro" id="IPR004839">
    <property type="entry name" value="Aminotransferase_I/II_large"/>
</dbReference>
<evidence type="ECO:0000313" key="7">
    <source>
        <dbReference type="Proteomes" id="UP001183648"/>
    </source>
</evidence>
<dbReference type="InterPro" id="IPR015422">
    <property type="entry name" value="PyrdxlP-dep_Trfase_small"/>
</dbReference>
<comment type="cofactor">
    <cofactor evidence="1">
        <name>pyridoxal 5'-phosphate</name>
        <dbReference type="ChEBI" id="CHEBI:597326"/>
    </cofactor>
</comment>
<evidence type="ECO:0000259" key="5">
    <source>
        <dbReference type="Pfam" id="PF00155"/>
    </source>
</evidence>
<keyword evidence="7" id="KW-1185">Reference proteome</keyword>
<dbReference type="NCBIfam" id="TIGR03539">
    <property type="entry name" value="DapC_actino"/>
    <property type="match status" value="1"/>
</dbReference>
<gene>
    <name evidence="6" type="ORF">J2S63_002624</name>
</gene>
<dbReference type="SUPFAM" id="SSF53383">
    <property type="entry name" value="PLP-dependent transferases"/>
    <property type="match status" value="1"/>
</dbReference>
<comment type="caution">
    <text evidence="6">The sequence shown here is derived from an EMBL/GenBank/DDBJ whole genome shotgun (WGS) entry which is preliminary data.</text>
</comment>
<accession>A0ABU2BXE7</accession>
<dbReference type="PANTHER" id="PTHR42832">
    <property type="entry name" value="AMINO ACID AMINOTRANSFERASE"/>
    <property type="match status" value="1"/>
</dbReference>
<dbReference type="Pfam" id="PF00155">
    <property type="entry name" value="Aminotran_1_2"/>
    <property type="match status" value="1"/>
</dbReference>
<dbReference type="InterPro" id="IPR015421">
    <property type="entry name" value="PyrdxlP-dep_Trfase_major"/>
</dbReference>
<evidence type="ECO:0000256" key="4">
    <source>
        <dbReference type="SAM" id="MobiDB-lite"/>
    </source>
</evidence>
<dbReference type="InterPro" id="IPR050881">
    <property type="entry name" value="LL-DAP_aminotransferase"/>
</dbReference>
<feature type="region of interest" description="Disordered" evidence="4">
    <location>
        <begin position="1"/>
        <end position="20"/>
    </location>
</feature>
<dbReference type="Gene3D" id="3.40.640.10">
    <property type="entry name" value="Type I PLP-dependent aspartate aminotransferase-like (Major domain)"/>
    <property type="match status" value="1"/>
</dbReference>
<evidence type="ECO:0000256" key="3">
    <source>
        <dbReference type="ARBA" id="ARBA00022679"/>
    </source>
</evidence>
<dbReference type="CDD" id="cd00609">
    <property type="entry name" value="AAT_like"/>
    <property type="match status" value="1"/>
</dbReference>
<dbReference type="InterPro" id="IPR019880">
    <property type="entry name" value="OxyQ"/>
</dbReference>
<dbReference type="PANTHER" id="PTHR42832:SF3">
    <property type="entry name" value="L-GLUTAMINE--4-(METHYLSULFANYL)-2-OXOBUTANOATE AMINOTRANSFERASE"/>
    <property type="match status" value="1"/>
</dbReference>
<organism evidence="6 7">
    <name type="scientific">Nocardioides marmoribigeumensis</name>
    <dbReference type="NCBI Taxonomy" id="433649"/>
    <lineage>
        <taxon>Bacteria</taxon>
        <taxon>Bacillati</taxon>
        <taxon>Actinomycetota</taxon>
        <taxon>Actinomycetes</taxon>
        <taxon>Propionibacteriales</taxon>
        <taxon>Nocardioidaceae</taxon>
        <taxon>Nocardioides</taxon>
    </lineage>
</organism>
<name>A0ABU2BXE7_9ACTN</name>
<evidence type="ECO:0000256" key="1">
    <source>
        <dbReference type="ARBA" id="ARBA00001933"/>
    </source>
</evidence>
<dbReference type="Gene3D" id="3.90.1150.10">
    <property type="entry name" value="Aspartate Aminotransferase, domain 1"/>
    <property type="match status" value="1"/>
</dbReference>
<keyword evidence="2" id="KW-0032">Aminotransferase</keyword>
<feature type="domain" description="Aminotransferase class I/classII large" evidence="5">
    <location>
        <begin position="51"/>
        <end position="385"/>
    </location>
</feature>
<dbReference type="InterPro" id="IPR015424">
    <property type="entry name" value="PyrdxlP-dep_Trfase"/>
</dbReference>
<evidence type="ECO:0000256" key="2">
    <source>
        <dbReference type="ARBA" id="ARBA00022576"/>
    </source>
</evidence>
<keyword evidence="3" id="KW-0808">Transferase</keyword>
<protein>
    <submittedName>
        <fullName evidence="6">Succinyldiaminopimelate transaminase</fullName>
    </submittedName>
</protein>
<evidence type="ECO:0000313" key="6">
    <source>
        <dbReference type="EMBL" id="MDR7363071.1"/>
    </source>
</evidence>
<proteinExistence type="predicted"/>
<dbReference type="Proteomes" id="UP001183648">
    <property type="component" value="Unassembled WGS sequence"/>
</dbReference>
<dbReference type="EMBL" id="JAVDYG010000001">
    <property type="protein sequence ID" value="MDR7363071.1"/>
    <property type="molecule type" value="Genomic_DNA"/>
</dbReference>
<reference evidence="6 7" key="1">
    <citation type="submission" date="2023-07" db="EMBL/GenBank/DDBJ databases">
        <title>Sequencing the genomes of 1000 actinobacteria strains.</title>
        <authorList>
            <person name="Klenk H.-P."/>
        </authorList>
    </citation>
    <scope>NUCLEOTIDE SEQUENCE [LARGE SCALE GENOMIC DNA]</scope>
    <source>
        <strain evidence="6 7">DSM 19426</strain>
    </source>
</reference>
<sequence length="390" mass="41536">MSLETTDGATRTPPPGQPRWAARAVSTRLPDFPWDKLTSYAERARRHPDGLVDLSVGTPVDPTPEVVQAALRGAADSPGYPLTIGRADLRQACVDWLSRRFGVTGLGLDAVLPVIGSKELIASMPGHLGLGPGDTIVAPALAYPTYEVGAVLAGARCVATDSLTAVGPERVSLVWLNSPSNPTGRVLPVDHLRKVVAWCRERGALLVSDECYLECAWDGVEPVSVLHPDVCDGDHSGILAVHSLSKRSNLAGYRTAFVAGDPAVVGELLAVRKNLGLQLPGPQQVAMRAALDDDDHVAEQHARYAVRRARLREAFEGAGFRIDHSEASLYLWATRGEGCWQTVDALADLGILVAPGEFYGRAGAEHVRVAFTVTDDGVDRAVGRLRASSG</sequence>